<evidence type="ECO:0000313" key="1">
    <source>
        <dbReference type="EMBL" id="MBM2618767.1"/>
    </source>
</evidence>
<sequence>MRSTHNPLEFCPMTRHDPESLCGICGMPHVAEATHGERVVYFVVTKRGGVAHFREPDPEAKVRRTDAAILAFQLGVDESSLPGRWFSCWVEPAEYGVFESDFRLEEPQHS</sequence>
<proteinExistence type="predicted"/>
<evidence type="ECO:0000313" key="2">
    <source>
        <dbReference type="Proteomes" id="UP000632138"/>
    </source>
</evidence>
<dbReference type="Proteomes" id="UP000632138">
    <property type="component" value="Unassembled WGS sequence"/>
</dbReference>
<keyword evidence="2" id="KW-1185">Reference proteome</keyword>
<dbReference type="RefSeq" id="WP_203378782.1">
    <property type="nucleotide sequence ID" value="NZ_JAENHP010000008.1"/>
</dbReference>
<dbReference type="EMBL" id="JAENHP010000008">
    <property type="protein sequence ID" value="MBM2618767.1"/>
    <property type="molecule type" value="Genomic_DNA"/>
</dbReference>
<comment type="caution">
    <text evidence="1">The sequence shown here is derived from an EMBL/GenBank/DDBJ whole genome shotgun (WGS) entry which is preliminary data.</text>
</comment>
<gene>
    <name evidence="1" type="ORF">JIG36_24725</name>
</gene>
<protein>
    <submittedName>
        <fullName evidence="1">Uncharacterized protein</fullName>
    </submittedName>
</protein>
<reference evidence="1 2" key="1">
    <citation type="submission" date="2021-01" db="EMBL/GenBank/DDBJ databases">
        <title>Actinoplanes sp. nov. LDG1-06 isolated from lichen.</title>
        <authorList>
            <person name="Saeng-In P."/>
            <person name="Phongsopitanun W."/>
            <person name="Kanchanasin P."/>
            <person name="Yuki M."/>
            <person name="Kudo T."/>
            <person name="Ohkuma M."/>
            <person name="Tanasupawat S."/>
        </authorList>
    </citation>
    <scope>NUCLEOTIDE SEQUENCE [LARGE SCALE GENOMIC DNA]</scope>
    <source>
        <strain evidence="1 2">LDG1-06</strain>
    </source>
</reference>
<organism evidence="1 2">
    <name type="scientific">Paractinoplanes ovalisporus</name>
    <dbReference type="NCBI Taxonomy" id="2810368"/>
    <lineage>
        <taxon>Bacteria</taxon>
        <taxon>Bacillati</taxon>
        <taxon>Actinomycetota</taxon>
        <taxon>Actinomycetes</taxon>
        <taxon>Micromonosporales</taxon>
        <taxon>Micromonosporaceae</taxon>
        <taxon>Paractinoplanes</taxon>
    </lineage>
</organism>
<accession>A0ABS2AG12</accession>
<name>A0ABS2AG12_9ACTN</name>